<reference evidence="1 2" key="1">
    <citation type="journal article" date="2014" name="PLoS ONE">
        <title>Genome Sequence of Candidatus Nitrososphaera evergladensis from Group I.1b Enriched from Everglades Soil Reveals Novel Genomic Features of the Ammonia-Oxidizing Archaea.</title>
        <authorList>
            <person name="Zhalnina K.V."/>
            <person name="Dias R."/>
            <person name="Leonard M.T."/>
            <person name="Dorr de Quadros P."/>
            <person name="Camargo F.A."/>
            <person name="Drew J.C."/>
            <person name="Farmerie W.G."/>
            <person name="Daroub S.H."/>
            <person name="Triplett E.W."/>
        </authorList>
    </citation>
    <scope>NUCLEOTIDE SEQUENCE [LARGE SCALE GENOMIC DNA]</scope>
    <source>
        <strain evidence="1 2">SR1</strain>
    </source>
</reference>
<proteinExistence type="predicted"/>
<evidence type="ECO:0008006" key="3">
    <source>
        <dbReference type="Google" id="ProtNLM"/>
    </source>
</evidence>
<protein>
    <recommendedName>
        <fullName evidence="3">Transcriptional regulator</fullName>
    </recommendedName>
</protein>
<dbReference type="Proteomes" id="UP000028194">
    <property type="component" value="Chromosome"/>
</dbReference>
<dbReference type="RefSeq" id="WP_148700642.1">
    <property type="nucleotide sequence ID" value="NZ_CP007174.1"/>
</dbReference>
<name>A0A075MS82_9ARCH</name>
<dbReference type="AlphaFoldDB" id="A0A075MS82"/>
<accession>A0A075MS82</accession>
<organism evidence="1 2">
    <name type="scientific">Candidatus Nitrososphaera evergladensis SR1</name>
    <dbReference type="NCBI Taxonomy" id="1459636"/>
    <lineage>
        <taxon>Archaea</taxon>
        <taxon>Nitrososphaerota</taxon>
        <taxon>Nitrososphaeria</taxon>
        <taxon>Nitrososphaerales</taxon>
        <taxon>Nitrososphaeraceae</taxon>
        <taxon>Nitrososphaera</taxon>
    </lineage>
</organism>
<gene>
    <name evidence="1" type="ORF">NTE_01916</name>
</gene>
<dbReference type="OrthoDB" id="8193at2157"/>
<evidence type="ECO:0000313" key="2">
    <source>
        <dbReference type="Proteomes" id="UP000028194"/>
    </source>
</evidence>
<dbReference type="HOGENOM" id="CLU_2392996_0_0_2"/>
<evidence type="ECO:0000313" key="1">
    <source>
        <dbReference type="EMBL" id="AIF83975.1"/>
    </source>
</evidence>
<keyword evidence="2" id="KW-1185">Reference proteome</keyword>
<dbReference type="InterPro" id="IPR036388">
    <property type="entry name" value="WH-like_DNA-bd_sf"/>
</dbReference>
<dbReference type="GeneID" id="41597665"/>
<dbReference type="eggNOG" id="arCOG04056">
    <property type="taxonomic scope" value="Archaea"/>
</dbReference>
<dbReference type="EMBL" id="CP007174">
    <property type="protein sequence ID" value="AIF83975.1"/>
    <property type="molecule type" value="Genomic_DNA"/>
</dbReference>
<dbReference type="KEGG" id="nev:NTE_01916"/>
<dbReference type="Gene3D" id="1.10.10.10">
    <property type="entry name" value="Winged helix-like DNA-binding domain superfamily/Winged helix DNA-binding domain"/>
    <property type="match status" value="1"/>
</dbReference>
<dbReference type="STRING" id="1459636.NTE_01916"/>
<sequence length="96" mass="10810">MSDIETGLGSIGKIKIIRALAQEGRMATIYLLHKKTGLKREDIKNNLDDLVKIGWVKQAKYASVMYGLGESENVIKLVQFFRDVGYVDGGRHHHQP</sequence>